<organism evidence="6 7">
    <name type="scientific">Rhizobium quercicola</name>
    <dbReference type="NCBI Taxonomy" id="2901226"/>
    <lineage>
        <taxon>Bacteria</taxon>
        <taxon>Pseudomonadati</taxon>
        <taxon>Pseudomonadota</taxon>
        <taxon>Alphaproteobacteria</taxon>
        <taxon>Hyphomicrobiales</taxon>
        <taxon>Rhizobiaceae</taxon>
        <taxon>Rhizobium/Agrobacterium group</taxon>
        <taxon>Rhizobium</taxon>
    </lineage>
</organism>
<dbReference type="InterPro" id="IPR036271">
    <property type="entry name" value="Tet_transcr_reg_TetR-rel_C_sf"/>
</dbReference>
<name>A0A9X1NRA2_9HYPH</name>
<comment type="caution">
    <text evidence="6">The sequence shown here is derived from an EMBL/GenBank/DDBJ whole genome shotgun (WGS) entry which is preliminary data.</text>
</comment>
<evidence type="ECO:0000256" key="4">
    <source>
        <dbReference type="PROSITE-ProRule" id="PRU00335"/>
    </source>
</evidence>
<dbReference type="PROSITE" id="PS50977">
    <property type="entry name" value="HTH_TETR_2"/>
    <property type="match status" value="1"/>
</dbReference>
<evidence type="ECO:0000256" key="3">
    <source>
        <dbReference type="ARBA" id="ARBA00023163"/>
    </source>
</evidence>
<dbReference type="Pfam" id="PF00440">
    <property type="entry name" value="TetR_N"/>
    <property type="match status" value="1"/>
</dbReference>
<evidence type="ECO:0000256" key="2">
    <source>
        <dbReference type="ARBA" id="ARBA00023125"/>
    </source>
</evidence>
<dbReference type="PRINTS" id="PR00455">
    <property type="entry name" value="HTHTETR"/>
</dbReference>
<protein>
    <submittedName>
        <fullName evidence="6">TetR/AcrR family transcriptional regulator</fullName>
    </submittedName>
</protein>
<evidence type="ECO:0000313" key="7">
    <source>
        <dbReference type="Proteomes" id="UP001139089"/>
    </source>
</evidence>
<dbReference type="InterPro" id="IPR001647">
    <property type="entry name" value="HTH_TetR"/>
</dbReference>
<sequence>MRYEKGRKDASRRRIMDVAVERFRTDGIAASGLATIMKDAGMTNGAFYPHFPSKADLVRETVSDALSQQATWLRGVLDEGGLQRIVDIYLSPDHRDEPGKGCASAALLPELSRQPPETRGMYAAQSRVLVLQLAAALPAAVENREDVATAIFAMMIGTLQLSRAVDADVSDRILQAGKDAIDVLARRSRNPATKAD</sequence>
<proteinExistence type="predicted"/>
<dbReference type="SUPFAM" id="SSF46689">
    <property type="entry name" value="Homeodomain-like"/>
    <property type="match status" value="1"/>
</dbReference>
<keyword evidence="7" id="KW-1185">Reference proteome</keyword>
<keyword evidence="2 4" id="KW-0238">DNA-binding</keyword>
<gene>
    <name evidence="6" type="ORF">LRX75_02865</name>
</gene>
<dbReference type="AlphaFoldDB" id="A0A9X1NRA2"/>
<dbReference type="EMBL" id="JAJOZR010000001">
    <property type="protein sequence ID" value="MCD7107976.1"/>
    <property type="molecule type" value="Genomic_DNA"/>
</dbReference>
<keyword evidence="3" id="KW-0804">Transcription</keyword>
<evidence type="ECO:0000313" key="6">
    <source>
        <dbReference type="EMBL" id="MCD7107976.1"/>
    </source>
</evidence>
<evidence type="ECO:0000256" key="1">
    <source>
        <dbReference type="ARBA" id="ARBA00023015"/>
    </source>
</evidence>
<dbReference type="PANTHER" id="PTHR47506:SF7">
    <property type="entry name" value="TRANSCRIPTIONAL REGULATORY PROTEIN"/>
    <property type="match status" value="1"/>
</dbReference>
<reference evidence="6" key="1">
    <citation type="submission" date="2021-12" db="EMBL/GenBank/DDBJ databases">
        <authorList>
            <person name="Li Y."/>
        </authorList>
    </citation>
    <scope>NUCLEOTIDE SEQUENCE</scope>
    <source>
        <strain evidence="6">DKSPLA3</strain>
    </source>
</reference>
<dbReference type="Gene3D" id="1.10.10.60">
    <property type="entry name" value="Homeodomain-like"/>
    <property type="match status" value="1"/>
</dbReference>
<feature type="domain" description="HTH tetR-type" evidence="5">
    <location>
        <begin position="9"/>
        <end position="69"/>
    </location>
</feature>
<dbReference type="PANTHER" id="PTHR47506">
    <property type="entry name" value="TRANSCRIPTIONAL REGULATORY PROTEIN"/>
    <property type="match status" value="1"/>
</dbReference>
<dbReference type="InterPro" id="IPR009057">
    <property type="entry name" value="Homeodomain-like_sf"/>
</dbReference>
<evidence type="ECO:0000259" key="5">
    <source>
        <dbReference type="PROSITE" id="PS50977"/>
    </source>
</evidence>
<feature type="DNA-binding region" description="H-T-H motif" evidence="4">
    <location>
        <begin position="32"/>
        <end position="51"/>
    </location>
</feature>
<dbReference type="SUPFAM" id="SSF48498">
    <property type="entry name" value="Tetracyclin repressor-like, C-terminal domain"/>
    <property type="match status" value="1"/>
</dbReference>
<dbReference type="GO" id="GO:0003677">
    <property type="term" value="F:DNA binding"/>
    <property type="evidence" value="ECO:0007669"/>
    <property type="project" value="UniProtKB-UniRule"/>
</dbReference>
<dbReference type="Proteomes" id="UP001139089">
    <property type="component" value="Unassembled WGS sequence"/>
</dbReference>
<dbReference type="Gene3D" id="1.10.357.10">
    <property type="entry name" value="Tetracycline Repressor, domain 2"/>
    <property type="match status" value="1"/>
</dbReference>
<keyword evidence="1" id="KW-0805">Transcription regulation</keyword>
<dbReference type="RefSeq" id="WP_231811704.1">
    <property type="nucleotide sequence ID" value="NZ_JAJOZR010000001.1"/>
</dbReference>
<accession>A0A9X1NRA2</accession>